<evidence type="ECO:0000313" key="2">
    <source>
        <dbReference type="EMBL" id="TBT93204.1"/>
    </source>
</evidence>
<dbReference type="Proteomes" id="UP000291933">
    <property type="component" value="Unassembled WGS sequence"/>
</dbReference>
<name>A0A4Q9KIG6_PROTD</name>
<protein>
    <submittedName>
        <fullName evidence="2">Uncharacterized protein</fullName>
    </submittedName>
</protein>
<feature type="region of interest" description="Disordered" evidence="1">
    <location>
        <begin position="53"/>
        <end position="79"/>
    </location>
</feature>
<dbReference type="AlphaFoldDB" id="A0A4Q9KIG6"/>
<dbReference type="RefSeq" id="WP_131172841.1">
    <property type="nucleotide sequence ID" value="NZ_FXTL01000017.1"/>
</dbReference>
<feature type="compositionally biased region" description="Low complexity" evidence="1">
    <location>
        <begin position="66"/>
        <end position="75"/>
    </location>
</feature>
<sequence>MTSDPAIAAEVDALAEVCADAYEDAREMILALRDADRSDRGLAEGLRDFLGKGSGRVSPRKAPTWSAAQRAASSPRARRHWSSTSTSCWVNGVAARLRDRGVATTVLARPDGATMSGELAKYPSVIIAEWATPECPALVGQLSPTSRIVDVGTVIGRGFPDSADLVHFSAILDALASA</sequence>
<reference evidence="2 3" key="1">
    <citation type="submission" date="2019-01" db="EMBL/GenBank/DDBJ databases">
        <title>Lactibacter flavus gen. nov., sp. nov., a novel bacterium of the family Propionibacteriaceae isolated from raw milk and dairy products.</title>
        <authorList>
            <person name="Huptas C."/>
            <person name="Wenning M."/>
            <person name="Breitenwieser F."/>
            <person name="Doll E."/>
            <person name="Von Neubeck M."/>
            <person name="Busse H.-J."/>
            <person name="Scherer S."/>
        </authorList>
    </citation>
    <scope>NUCLEOTIDE SEQUENCE [LARGE SCALE GENOMIC DNA]</scope>
    <source>
        <strain evidence="2 3">DSM 22130</strain>
    </source>
</reference>
<evidence type="ECO:0000313" key="3">
    <source>
        <dbReference type="Proteomes" id="UP000291933"/>
    </source>
</evidence>
<keyword evidence="3" id="KW-1185">Reference proteome</keyword>
<evidence type="ECO:0000256" key="1">
    <source>
        <dbReference type="SAM" id="MobiDB-lite"/>
    </source>
</evidence>
<dbReference type="EMBL" id="SDMR01000017">
    <property type="protein sequence ID" value="TBT93204.1"/>
    <property type="molecule type" value="Genomic_DNA"/>
</dbReference>
<gene>
    <name evidence="2" type="ORF">ET996_12215</name>
</gene>
<organism evidence="2 3">
    <name type="scientific">Propioniciclava tarda</name>
    <dbReference type="NCBI Taxonomy" id="433330"/>
    <lineage>
        <taxon>Bacteria</taxon>
        <taxon>Bacillati</taxon>
        <taxon>Actinomycetota</taxon>
        <taxon>Actinomycetes</taxon>
        <taxon>Propionibacteriales</taxon>
        <taxon>Propionibacteriaceae</taxon>
        <taxon>Propioniciclava</taxon>
    </lineage>
</organism>
<proteinExistence type="predicted"/>
<accession>A0A4Q9KIG6</accession>
<comment type="caution">
    <text evidence="2">The sequence shown here is derived from an EMBL/GenBank/DDBJ whole genome shotgun (WGS) entry which is preliminary data.</text>
</comment>